<evidence type="ECO:0000259" key="11">
    <source>
        <dbReference type="PROSITE" id="PS51192"/>
    </source>
</evidence>
<dbReference type="GO" id="GO:0005524">
    <property type="term" value="F:ATP binding"/>
    <property type="evidence" value="ECO:0007669"/>
    <property type="project" value="InterPro"/>
</dbReference>
<dbReference type="AlphaFoldDB" id="A0A6J0B9H8"/>
<dbReference type="Gene3D" id="3.40.50.300">
    <property type="entry name" value="P-loop containing nucleotide triphosphate hydrolases"/>
    <property type="match status" value="1"/>
</dbReference>
<accession>A0A6J0B9H8</accession>
<protein>
    <recommendedName>
        <fullName evidence="2">DNA repair and recombination protein RAD54-like</fullName>
    </recommendedName>
    <alternativeName>
        <fullName evidence="9">Protein okra</fullName>
    </alternativeName>
</protein>
<evidence type="ECO:0000256" key="7">
    <source>
        <dbReference type="ARBA" id="ARBA00023306"/>
    </source>
</evidence>
<dbReference type="InterPro" id="IPR038718">
    <property type="entry name" value="SNF2-like_sf"/>
</dbReference>
<dbReference type="PANTHER" id="PTHR45629">
    <property type="entry name" value="SNF2/RAD54 FAMILY MEMBER"/>
    <property type="match status" value="1"/>
</dbReference>
<keyword evidence="7" id="KW-0131">Cell cycle</keyword>
<dbReference type="Proteomes" id="UP000829291">
    <property type="component" value="Chromosome 5"/>
</dbReference>
<feature type="region of interest" description="Disordered" evidence="10">
    <location>
        <begin position="241"/>
        <end position="276"/>
    </location>
</feature>
<dbReference type="InterPro" id="IPR014001">
    <property type="entry name" value="Helicase_ATP-bd"/>
</dbReference>
<feature type="region of interest" description="Disordered" evidence="10">
    <location>
        <begin position="1"/>
        <end position="27"/>
    </location>
</feature>
<evidence type="ECO:0000259" key="12">
    <source>
        <dbReference type="PROSITE" id="PS51194"/>
    </source>
</evidence>
<comment type="function">
    <text evidence="8">Involved in mitotic DNA repair and meiotic recombination. Functions in the recombinational DNA repair pathway. Essential for interhomolog gene conversion (GC), but may have a less important role in intersister GC than spn-A/Rad51. In the presence of DNA, spn-A/Rad51 enhances the ATPase activity of okr/Rad54.</text>
</comment>
<dbReference type="RefSeq" id="XP_015510313.2">
    <property type="nucleotide sequence ID" value="XM_015654827.2"/>
</dbReference>
<evidence type="ECO:0000256" key="10">
    <source>
        <dbReference type="SAM" id="MobiDB-lite"/>
    </source>
</evidence>
<keyword evidence="4" id="KW-0498">Mitosis</keyword>
<dbReference type="GO" id="GO:0051321">
    <property type="term" value="P:meiotic cell cycle"/>
    <property type="evidence" value="ECO:0007669"/>
    <property type="project" value="UniProtKB-KW"/>
</dbReference>
<dbReference type="Pfam" id="PF00271">
    <property type="entry name" value="Helicase_C"/>
    <property type="match status" value="1"/>
</dbReference>
<dbReference type="GeneID" id="107217327"/>
<dbReference type="InterPro" id="IPR027417">
    <property type="entry name" value="P-loop_NTPase"/>
</dbReference>
<proteinExistence type="predicted"/>
<name>A0A6J0B9H8_NEOLC</name>
<evidence type="ECO:0000256" key="2">
    <source>
        <dbReference type="ARBA" id="ARBA00015341"/>
    </source>
</evidence>
<keyword evidence="5" id="KW-0378">Hydrolase</keyword>
<comment type="subunit">
    <text evidence="1">Interacts (via N-terminus) with spn-A/Rad51.</text>
</comment>
<evidence type="ECO:0000313" key="13">
    <source>
        <dbReference type="Proteomes" id="UP000829291"/>
    </source>
</evidence>
<dbReference type="InterPro" id="IPR001650">
    <property type="entry name" value="Helicase_C-like"/>
</dbReference>
<feature type="region of interest" description="Disordered" evidence="10">
    <location>
        <begin position="1042"/>
        <end position="1107"/>
    </location>
</feature>
<dbReference type="SMART" id="SM00490">
    <property type="entry name" value="HELICc"/>
    <property type="match status" value="1"/>
</dbReference>
<dbReference type="GO" id="GO:0016787">
    <property type="term" value="F:hydrolase activity"/>
    <property type="evidence" value="ECO:0007669"/>
    <property type="project" value="UniProtKB-KW"/>
</dbReference>
<reference evidence="14" key="1">
    <citation type="submission" date="2025-08" db="UniProtKB">
        <authorList>
            <consortium name="RefSeq"/>
        </authorList>
    </citation>
    <scope>IDENTIFICATION</scope>
    <source>
        <tissue evidence="14">Thorax and Abdomen</tissue>
    </source>
</reference>
<dbReference type="PROSITE" id="PS51194">
    <property type="entry name" value="HELICASE_CTER"/>
    <property type="match status" value="1"/>
</dbReference>
<evidence type="ECO:0000256" key="5">
    <source>
        <dbReference type="ARBA" id="ARBA00022801"/>
    </source>
</evidence>
<gene>
    <name evidence="14" type="primary">LOC107217327</name>
</gene>
<keyword evidence="3" id="KW-0132">Cell division</keyword>
<feature type="region of interest" description="Disordered" evidence="10">
    <location>
        <begin position="130"/>
        <end position="166"/>
    </location>
</feature>
<feature type="compositionally biased region" description="Basic and acidic residues" evidence="10">
    <location>
        <begin position="8"/>
        <end position="26"/>
    </location>
</feature>
<keyword evidence="6" id="KW-0469">Meiosis</keyword>
<dbReference type="SUPFAM" id="SSF52540">
    <property type="entry name" value="P-loop containing nucleoside triphosphate hydrolases"/>
    <property type="match status" value="2"/>
</dbReference>
<dbReference type="GO" id="GO:0006283">
    <property type="term" value="P:transcription-coupled nucleotide-excision repair"/>
    <property type="evidence" value="ECO:0007669"/>
    <property type="project" value="TreeGrafter"/>
</dbReference>
<dbReference type="InterPro" id="IPR000330">
    <property type="entry name" value="SNF2_N"/>
</dbReference>
<evidence type="ECO:0000256" key="9">
    <source>
        <dbReference type="ARBA" id="ARBA00029956"/>
    </source>
</evidence>
<dbReference type="InterPro" id="IPR050496">
    <property type="entry name" value="SNF2_RAD54_helicase_repair"/>
</dbReference>
<dbReference type="SMART" id="SM00487">
    <property type="entry name" value="DEXDc"/>
    <property type="match status" value="1"/>
</dbReference>
<dbReference type="CDD" id="cd18000">
    <property type="entry name" value="DEXHc_ERCC6"/>
    <property type="match status" value="1"/>
</dbReference>
<dbReference type="PROSITE" id="PS51192">
    <property type="entry name" value="HELICASE_ATP_BIND_1"/>
    <property type="match status" value="1"/>
</dbReference>
<evidence type="ECO:0000256" key="1">
    <source>
        <dbReference type="ARBA" id="ARBA00011467"/>
    </source>
</evidence>
<feature type="region of interest" description="Disordered" evidence="10">
    <location>
        <begin position="902"/>
        <end position="930"/>
    </location>
</feature>
<dbReference type="Pfam" id="PF00176">
    <property type="entry name" value="SNF2-rel_dom"/>
    <property type="match status" value="1"/>
</dbReference>
<dbReference type="GO" id="GO:0005634">
    <property type="term" value="C:nucleus"/>
    <property type="evidence" value="ECO:0007669"/>
    <property type="project" value="TreeGrafter"/>
</dbReference>
<feature type="compositionally biased region" description="Basic and acidic residues" evidence="10">
    <location>
        <begin position="1056"/>
        <end position="1085"/>
    </location>
</feature>
<dbReference type="CDD" id="cd18793">
    <property type="entry name" value="SF2_C_SNF"/>
    <property type="match status" value="1"/>
</dbReference>
<keyword evidence="13" id="KW-1185">Reference proteome</keyword>
<dbReference type="InParanoid" id="A0A6J0B9H8"/>
<feature type="compositionally biased region" description="Basic and acidic residues" evidence="10">
    <location>
        <begin position="130"/>
        <end position="150"/>
    </location>
</feature>
<evidence type="ECO:0000256" key="8">
    <source>
        <dbReference type="ARBA" id="ARBA00024776"/>
    </source>
</evidence>
<evidence type="ECO:0000256" key="6">
    <source>
        <dbReference type="ARBA" id="ARBA00023254"/>
    </source>
</evidence>
<dbReference type="OrthoDB" id="413460at2759"/>
<organism evidence="14">
    <name type="scientific">Neodiprion lecontei</name>
    <name type="common">Redheaded pine sawfly</name>
    <dbReference type="NCBI Taxonomy" id="441921"/>
    <lineage>
        <taxon>Eukaryota</taxon>
        <taxon>Metazoa</taxon>
        <taxon>Ecdysozoa</taxon>
        <taxon>Arthropoda</taxon>
        <taxon>Hexapoda</taxon>
        <taxon>Insecta</taxon>
        <taxon>Pterygota</taxon>
        <taxon>Neoptera</taxon>
        <taxon>Endopterygota</taxon>
        <taxon>Hymenoptera</taxon>
        <taxon>Tenthredinoidea</taxon>
        <taxon>Diprionidae</taxon>
        <taxon>Diprioninae</taxon>
        <taxon>Neodiprion</taxon>
    </lineage>
</organism>
<dbReference type="GO" id="GO:0051301">
    <property type="term" value="P:cell division"/>
    <property type="evidence" value="ECO:0007669"/>
    <property type="project" value="UniProtKB-KW"/>
</dbReference>
<evidence type="ECO:0000256" key="3">
    <source>
        <dbReference type="ARBA" id="ARBA00022618"/>
    </source>
</evidence>
<feature type="domain" description="Helicase ATP-binding" evidence="11">
    <location>
        <begin position="343"/>
        <end position="516"/>
    </location>
</feature>
<feature type="domain" description="Helicase C-terminal" evidence="12">
    <location>
        <begin position="680"/>
        <end position="839"/>
    </location>
</feature>
<sequence length="1206" mass="136949">MSSAMESSEIHPNIEDKSARNDRNGDLQDDSILRRIITVRPETSVLAEISHQIEASLTTKDTLVDTRKASLVSDKAELANQVRSGEITPFQAASVRAAQKPKNGGTFNKTTQLLDLEQYIFQQAELARRKATEPCSKKRPLTNKEKDKNLCKKQKLSNNPKSKYVQKRTKFKEPEIMKRGDLENKVAIHQSNQASAVAEAMNNSLPRNTRRFMVDVECKNKPLKNKAGPSTGVDNIEAADYSDTCKEDSESGSEYLPSDEQPDSGDDSKRSLAKKSVRNIKTKSGYNRLFLDDGNEWIYRQRVESSGFPKEKEYHKVDNLFKVPMSVWKRLYKYQKVSVQWLWELHGRNLGGLLGDEMGLGKTVQLIAFLAGLDCSELLLDGGRFRGLGPSLIICPATLLEQWVKHFHEWWPTLRVATLHHMGTHKGDPELLVRSLKCGGILVTSYTGVLTHKELLLNMEWHYIILDEGHKIRNPEAKVTKVVKGFSTPHRLILTGSPMQNSLRELWSLFDFILPGKLGTLPAFMEHFAAPITRGGYTNASSLQEATALNVATMLNDAITPYMLRRTKSDVQHHVSLPEKNEQVLFCSLTDEQRALYNGYLRSEDVSYILHERSNSGDSGRYRARLLIALTALRKICNHPDLYLYDNKMDPNEYHSNEEEVIDVDVENFGYWKRAGKMAVVRSLLKIWKKQGHRVLLFTQSRQMLAVIETLVQHENYSYLRMDGTTPMSQRQQDVCKFNKDTSYFVFILTTRVGGLGINLTGANRVVIYDPDWNPATDAQARERAWRIGQVKNVTIYRLITAGTIEEKIYHRQIFKQLLSNKVLEDPRQRRLFRTSDLTELFSLNEPIGNDQTESEKLFHHSKLSLGSPSFSSDKVEAMRKLAAKLSKSICEKTKTLGSGVNNKTTETCSSSINRKKSTDRGNRSPINVKTKSSAKNCNYLEITSTDAESIKPMEDDHDLSLVNDTSGVGEKELDHAADAIKLEPIDPDEIHQPIILDDKINIEIENNIELLDKTVPDINENGSHIQSSTVELSVNNIENDCNIQSPSELNGSTESKVKSQMSREYEIVNHRTDEVEPIGDNDKGHKPKHESRHKKKRSQNRKSRRISSLFEGERVSCLIGRRFGHQKIDEPIPSDDNYVLQKLFAKSKVSTAFQHDSILSGVRNDNATVMQRQAQKAAQESMELLRQSRKWCWRPTWNKTPCRDG</sequence>
<dbReference type="GO" id="GO:0008094">
    <property type="term" value="F:ATP-dependent activity, acting on DNA"/>
    <property type="evidence" value="ECO:0007669"/>
    <property type="project" value="TreeGrafter"/>
</dbReference>
<evidence type="ECO:0000256" key="4">
    <source>
        <dbReference type="ARBA" id="ARBA00022776"/>
    </source>
</evidence>
<dbReference type="InterPro" id="IPR049730">
    <property type="entry name" value="SNF2/RAD54-like_C"/>
</dbReference>
<evidence type="ECO:0000313" key="14">
    <source>
        <dbReference type="RefSeq" id="XP_015510313.2"/>
    </source>
</evidence>
<feature type="compositionally biased region" description="Polar residues" evidence="10">
    <location>
        <begin position="902"/>
        <end position="913"/>
    </location>
</feature>
<dbReference type="PANTHER" id="PTHR45629:SF7">
    <property type="entry name" value="DNA EXCISION REPAIR PROTEIN ERCC-6-RELATED"/>
    <property type="match status" value="1"/>
</dbReference>
<dbReference type="KEGG" id="nlo:107217327"/>
<feature type="compositionally biased region" description="Basic residues" evidence="10">
    <location>
        <begin position="1086"/>
        <end position="1106"/>
    </location>
</feature>
<feature type="compositionally biased region" description="Polar residues" evidence="10">
    <location>
        <begin position="1042"/>
        <end position="1055"/>
    </location>
</feature>
<dbReference type="Gene3D" id="3.40.50.10810">
    <property type="entry name" value="Tandem AAA-ATPase domain"/>
    <property type="match status" value="1"/>
</dbReference>